<dbReference type="EMBL" id="EQ974233">
    <property type="protein sequence ID" value="EEF31567.1"/>
    <property type="molecule type" value="Genomic_DNA"/>
</dbReference>
<reference evidence="2" key="1">
    <citation type="journal article" date="2010" name="Nat. Biotechnol.">
        <title>Draft genome sequence of the oilseed species Ricinus communis.</title>
        <authorList>
            <person name="Chan A.P."/>
            <person name="Crabtree J."/>
            <person name="Zhao Q."/>
            <person name="Lorenzi H."/>
            <person name="Orvis J."/>
            <person name="Puiu D."/>
            <person name="Melake-Berhan A."/>
            <person name="Jones K.M."/>
            <person name="Redman J."/>
            <person name="Chen G."/>
            <person name="Cahoon E.B."/>
            <person name="Gedil M."/>
            <person name="Stanke M."/>
            <person name="Haas B.J."/>
            <person name="Wortman J.R."/>
            <person name="Fraser-Liggett C.M."/>
            <person name="Ravel J."/>
            <person name="Rabinowicz P.D."/>
        </authorList>
    </citation>
    <scope>NUCLEOTIDE SEQUENCE [LARGE SCALE GENOMIC DNA]</scope>
    <source>
        <strain evidence="2">cv. Hale</strain>
    </source>
</reference>
<evidence type="ECO:0000313" key="2">
    <source>
        <dbReference type="Proteomes" id="UP000008311"/>
    </source>
</evidence>
<evidence type="ECO:0000313" key="1">
    <source>
        <dbReference type="EMBL" id="EEF31567.1"/>
    </source>
</evidence>
<name>B9SXT0_RICCO</name>
<accession>B9SXT0</accession>
<proteinExistence type="predicted"/>
<organism evidence="1 2">
    <name type="scientific">Ricinus communis</name>
    <name type="common">Castor bean</name>
    <dbReference type="NCBI Taxonomy" id="3988"/>
    <lineage>
        <taxon>Eukaryota</taxon>
        <taxon>Viridiplantae</taxon>
        <taxon>Streptophyta</taxon>
        <taxon>Embryophyta</taxon>
        <taxon>Tracheophyta</taxon>
        <taxon>Spermatophyta</taxon>
        <taxon>Magnoliopsida</taxon>
        <taxon>eudicotyledons</taxon>
        <taxon>Gunneridae</taxon>
        <taxon>Pentapetalae</taxon>
        <taxon>rosids</taxon>
        <taxon>fabids</taxon>
        <taxon>Malpighiales</taxon>
        <taxon>Euphorbiaceae</taxon>
        <taxon>Acalyphoideae</taxon>
        <taxon>Acalypheae</taxon>
        <taxon>Ricinus</taxon>
    </lineage>
</organism>
<protein>
    <submittedName>
        <fullName evidence="1">Uncharacterized protein</fullName>
    </submittedName>
</protein>
<dbReference type="InParanoid" id="B9SXT0"/>
<gene>
    <name evidence="1" type="ORF">RCOM_0876190</name>
</gene>
<keyword evidence="2" id="KW-1185">Reference proteome</keyword>
<dbReference type="AlphaFoldDB" id="B9SXT0"/>
<sequence>MAMDWQVRRRHIYKEANPCTDWLTTMAFTREMRIEVFLSPPTGLSLLLLYDVTGINVP</sequence>
<dbReference type="Proteomes" id="UP000008311">
    <property type="component" value="Unassembled WGS sequence"/>
</dbReference>